<dbReference type="EMBL" id="VUNS01000008">
    <property type="protein sequence ID" value="MST97294.1"/>
    <property type="molecule type" value="Genomic_DNA"/>
</dbReference>
<evidence type="ECO:0000256" key="1">
    <source>
        <dbReference type="ARBA" id="ARBA00023172"/>
    </source>
</evidence>
<dbReference type="RefSeq" id="WP_154418169.1">
    <property type="nucleotide sequence ID" value="NZ_VUNS01000008.1"/>
</dbReference>
<proteinExistence type="predicted"/>
<dbReference type="Pfam" id="PF00589">
    <property type="entry name" value="Phage_integrase"/>
    <property type="match status" value="1"/>
</dbReference>
<keyword evidence="1" id="KW-0233">DNA recombination</keyword>
<dbReference type="InterPro" id="IPR013762">
    <property type="entry name" value="Integrase-like_cat_sf"/>
</dbReference>
<dbReference type="PROSITE" id="PS51898">
    <property type="entry name" value="TYR_RECOMBINASE"/>
    <property type="match status" value="1"/>
</dbReference>
<organism evidence="3 4">
    <name type="scientific">Victivallis lenta</name>
    <dbReference type="NCBI Taxonomy" id="2606640"/>
    <lineage>
        <taxon>Bacteria</taxon>
        <taxon>Pseudomonadati</taxon>
        <taxon>Lentisphaerota</taxon>
        <taxon>Lentisphaeria</taxon>
        <taxon>Victivallales</taxon>
        <taxon>Victivallaceae</taxon>
        <taxon>Victivallis</taxon>
    </lineage>
</organism>
<dbReference type="GO" id="GO:0006310">
    <property type="term" value="P:DNA recombination"/>
    <property type="evidence" value="ECO:0007669"/>
    <property type="project" value="UniProtKB-KW"/>
</dbReference>
<gene>
    <name evidence="3" type="ORF">FYJ85_09600</name>
</gene>
<name>A0A844G2U9_9BACT</name>
<dbReference type="Proteomes" id="UP000435649">
    <property type="component" value="Unassembled WGS sequence"/>
</dbReference>
<dbReference type="Gene3D" id="1.10.443.10">
    <property type="entry name" value="Intergrase catalytic core"/>
    <property type="match status" value="1"/>
</dbReference>
<evidence type="ECO:0000313" key="3">
    <source>
        <dbReference type="EMBL" id="MST97294.1"/>
    </source>
</evidence>
<dbReference type="AlphaFoldDB" id="A0A844G2U9"/>
<reference evidence="3 4" key="1">
    <citation type="submission" date="2019-08" db="EMBL/GenBank/DDBJ databases">
        <title>In-depth cultivation of the pig gut microbiome towards novel bacterial diversity and tailored functional studies.</title>
        <authorList>
            <person name="Wylensek D."/>
            <person name="Hitch T.C.A."/>
            <person name="Clavel T."/>
        </authorList>
    </citation>
    <scope>NUCLEOTIDE SEQUENCE [LARGE SCALE GENOMIC DNA]</scope>
    <source>
        <strain evidence="3 4">BBE-744-WT-12</strain>
    </source>
</reference>
<protein>
    <submittedName>
        <fullName evidence="3">Site-specific integrase</fullName>
    </submittedName>
</protein>
<sequence>MGIEYKNGTYYYRFMIRGKMLRGTCTNCRTRRQAEAYEQRIKKEHVEEKVQIDKVKYLEKRLVEVQGGSIIPLSRAIDMALEKPPLSGSTPKVLAQHRHFFHDFVAYMSDTYQITTLQQVRKKHAEAYMEYVRTNGRYLHTVSYNRGGKTITYSSRVKHLSSMTQNKIHMTCKLVFSKLQEDGGLTKNPFDFTRMQLDKENREIFDSEEIQAILSGSDDFVVPIMRIALYTGLRLGDVVSLKWENVDFKNGFITKKMEKTDKTVVVPVLDYDYMQSLYAARQSDEYVLPQQMKMYTANQSGISYRVKKYLKSLGIQTTRQTAHGRNQSIKDVHSCRHTFATICAERGIPLSVVQNALGHSSQIVTEIYTAHLKKKTLAEEFKKFKLSDQKMTRHGLPNIFKMCVCLLKLKDLPRRNVQKVAYIISENLSKEDMETVFKVCGISYTPYSEHQNIPDANTSEEDFDDFMLEMPYE</sequence>
<dbReference type="InterPro" id="IPR002104">
    <property type="entry name" value="Integrase_catalytic"/>
</dbReference>
<dbReference type="PANTHER" id="PTHR30349:SF64">
    <property type="entry name" value="PROPHAGE INTEGRASE INTD-RELATED"/>
    <property type="match status" value="1"/>
</dbReference>
<dbReference type="PANTHER" id="PTHR30349">
    <property type="entry name" value="PHAGE INTEGRASE-RELATED"/>
    <property type="match status" value="1"/>
</dbReference>
<dbReference type="CDD" id="cd00796">
    <property type="entry name" value="INT_Rci_Hp1_C"/>
    <property type="match status" value="1"/>
</dbReference>
<comment type="caution">
    <text evidence="3">The sequence shown here is derived from an EMBL/GenBank/DDBJ whole genome shotgun (WGS) entry which is preliminary data.</text>
</comment>
<evidence type="ECO:0000313" key="4">
    <source>
        <dbReference type="Proteomes" id="UP000435649"/>
    </source>
</evidence>
<dbReference type="InterPro" id="IPR011010">
    <property type="entry name" value="DNA_brk_join_enz"/>
</dbReference>
<dbReference type="GO" id="GO:0003677">
    <property type="term" value="F:DNA binding"/>
    <property type="evidence" value="ECO:0007669"/>
    <property type="project" value="InterPro"/>
</dbReference>
<accession>A0A844G2U9</accession>
<dbReference type="SUPFAM" id="SSF56349">
    <property type="entry name" value="DNA breaking-rejoining enzymes"/>
    <property type="match status" value="1"/>
</dbReference>
<keyword evidence="4" id="KW-1185">Reference proteome</keyword>
<evidence type="ECO:0000259" key="2">
    <source>
        <dbReference type="PROSITE" id="PS51898"/>
    </source>
</evidence>
<dbReference type="InterPro" id="IPR050090">
    <property type="entry name" value="Tyrosine_recombinase_XerCD"/>
</dbReference>
<dbReference type="GO" id="GO:0015074">
    <property type="term" value="P:DNA integration"/>
    <property type="evidence" value="ECO:0007669"/>
    <property type="project" value="InterPro"/>
</dbReference>
<feature type="domain" description="Tyr recombinase" evidence="2">
    <location>
        <begin position="200"/>
        <end position="382"/>
    </location>
</feature>